<comment type="subunit">
    <text evidence="6">Interacts transiently with the RNA polymerase catalytic core.</text>
</comment>
<dbReference type="InterPro" id="IPR036388">
    <property type="entry name" value="WH-like_DNA-bd_sf"/>
</dbReference>
<dbReference type="InterPro" id="IPR028630">
    <property type="entry name" value="Sigma70_RpoD"/>
</dbReference>
<dbReference type="InterPro" id="IPR012760">
    <property type="entry name" value="RNA_pol_sigma_RpoD_C"/>
</dbReference>
<dbReference type="FunFam" id="1.10.601.10:FF:000001">
    <property type="entry name" value="RNA polymerase sigma factor SigA"/>
    <property type="match status" value="1"/>
</dbReference>
<dbReference type="PANTHER" id="PTHR30603">
    <property type="entry name" value="RNA POLYMERASE SIGMA FACTOR RPO"/>
    <property type="match status" value="1"/>
</dbReference>
<feature type="domain" description="RNA polymerase sigma-70" evidence="7">
    <location>
        <begin position="373"/>
        <end position="399"/>
    </location>
</feature>
<comment type="caution">
    <text evidence="6">Lacks conserved residue(s) required for the propagation of feature annotation.</text>
</comment>
<dbReference type="InterPro" id="IPR013325">
    <property type="entry name" value="RNA_pol_sigma_r2"/>
</dbReference>
<dbReference type="SUPFAM" id="SSF88946">
    <property type="entry name" value="Sigma2 domain of RNA polymerase sigma factors"/>
    <property type="match status" value="1"/>
</dbReference>
<feature type="short sequence motif" description="Interaction with polymerase core subunit RpoC" evidence="6">
    <location>
        <begin position="203"/>
        <end position="206"/>
    </location>
</feature>
<keyword evidence="3 6" id="KW-0731">Sigma factor</keyword>
<evidence type="ECO:0000256" key="3">
    <source>
        <dbReference type="ARBA" id="ARBA00023082"/>
    </source>
</evidence>
<organism evidence="8 9">
    <name type="scientific">Floccifex porci</name>
    <dbReference type="NCBI Taxonomy" id="2606629"/>
    <lineage>
        <taxon>Bacteria</taxon>
        <taxon>Bacillati</taxon>
        <taxon>Bacillota</taxon>
        <taxon>Erysipelotrichia</taxon>
        <taxon>Erysipelotrichales</taxon>
        <taxon>Erysipelotrichaceae</taxon>
        <taxon>Floccifex</taxon>
    </lineage>
</organism>
<dbReference type="InterPro" id="IPR009042">
    <property type="entry name" value="RNA_pol_sigma70_r1_2"/>
</dbReference>
<dbReference type="GO" id="GO:0005737">
    <property type="term" value="C:cytoplasm"/>
    <property type="evidence" value="ECO:0007669"/>
    <property type="project" value="UniProtKB-SubCell"/>
</dbReference>
<dbReference type="CDD" id="cd06171">
    <property type="entry name" value="Sigma70_r4"/>
    <property type="match status" value="1"/>
</dbReference>
<dbReference type="InterPro" id="IPR014284">
    <property type="entry name" value="RNA_pol_sigma-70_dom"/>
</dbReference>
<dbReference type="PANTHER" id="PTHR30603:SF60">
    <property type="entry name" value="RNA POLYMERASE SIGMA FACTOR RPOD"/>
    <property type="match status" value="1"/>
</dbReference>
<sequence length="414" mass="47542">MSINLKTHYFESIEEVKDFLLSASSSNESIDQSDFIQAISQLELTNDQRDEITNLLLNSKEDDIQDEDLMVEDLDDDLVDEDFNFEENESEEDLYEEKISKMEQEYAASFKGSVQDSVKLYLKSIGESKLLKADEETIVANQIKEGREAKVLLETETDIEKRKELAALVLKGEDAEKELIEKNLRLVVSIAKKYSGRGLDFQDLIQEGNIGVIKAVEKFDPTKGFKFSTYATWWIRQSITRAIADQARTIRIPVHMVETMNKLTRIQREMVQILGRDPLAEEIAEKMGDISAEKVREIQLMSFDTTSLETQIGDEGDTTLGDFVEDKNAISPEQYAYREQLKESLREVLSTLTEREENVIRMRFGLDNGQPMTLEEVGQKFGVTRERIRQIEAKAIRKLKHPTRLNKLASYNQN</sequence>
<dbReference type="InterPro" id="IPR007627">
    <property type="entry name" value="RNA_pol_sigma70_r2"/>
</dbReference>
<dbReference type="NCBIfam" id="TIGR02393">
    <property type="entry name" value="RpoD_Cterm"/>
    <property type="match status" value="1"/>
</dbReference>
<dbReference type="Pfam" id="PF04545">
    <property type="entry name" value="Sigma70_r4"/>
    <property type="match status" value="1"/>
</dbReference>
<protein>
    <recommendedName>
        <fullName evidence="6">RNA polymerase sigma factor SigA</fullName>
    </recommendedName>
</protein>
<reference evidence="8 9" key="1">
    <citation type="submission" date="2019-08" db="EMBL/GenBank/DDBJ databases">
        <title>In-depth cultivation of the pig gut microbiome towards novel bacterial diversity and tailored functional studies.</title>
        <authorList>
            <person name="Wylensek D."/>
            <person name="Hitch T.C.A."/>
            <person name="Clavel T."/>
        </authorList>
    </citation>
    <scope>NUCLEOTIDE SEQUENCE [LARGE SCALE GENOMIC DNA]</scope>
    <source>
        <strain evidence="8 9">LKV-178-WT-2G</strain>
    </source>
</reference>
<proteinExistence type="inferred from homology"/>
<gene>
    <name evidence="8" type="primary">rpoD</name>
    <name evidence="6" type="synonym">sigA</name>
    <name evidence="8" type="ORF">FYJ50_06010</name>
</gene>
<dbReference type="HAMAP" id="MF_00963">
    <property type="entry name" value="Sigma70_RpoD_SigA"/>
    <property type="match status" value="1"/>
</dbReference>
<dbReference type="PRINTS" id="PR00046">
    <property type="entry name" value="SIGMA70FCT"/>
</dbReference>
<evidence type="ECO:0000259" key="7">
    <source>
        <dbReference type="PROSITE" id="PS00716"/>
    </source>
</evidence>
<feature type="DNA-binding region" description="H-T-H motif" evidence="6">
    <location>
        <begin position="374"/>
        <end position="393"/>
    </location>
</feature>
<evidence type="ECO:0000256" key="1">
    <source>
        <dbReference type="ARBA" id="ARBA00022490"/>
    </source>
</evidence>
<dbReference type="GO" id="GO:0006352">
    <property type="term" value="P:DNA-templated transcription initiation"/>
    <property type="evidence" value="ECO:0007669"/>
    <property type="project" value="UniProtKB-UniRule"/>
</dbReference>
<dbReference type="Gene3D" id="1.10.601.10">
    <property type="entry name" value="RNA Polymerase Primary Sigma Factor"/>
    <property type="match status" value="1"/>
</dbReference>
<dbReference type="Pfam" id="PF04539">
    <property type="entry name" value="Sigma70_r3"/>
    <property type="match status" value="1"/>
</dbReference>
<comment type="subcellular location">
    <subcellularLocation>
        <location evidence="6">Cytoplasm</location>
    </subcellularLocation>
</comment>
<dbReference type="Pfam" id="PF00140">
    <property type="entry name" value="Sigma70_r1_2"/>
    <property type="match status" value="1"/>
</dbReference>
<dbReference type="AlphaFoldDB" id="A0A7X2T3N5"/>
<name>A0A7X2T3N5_9FIRM</name>
<dbReference type="Proteomes" id="UP000470082">
    <property type="component" value="Unassembled WGS sequence"/>
</dbReference>
<keyword evidence="5 6" id="KW-0804">Transcription</keyword>
<dbReference type="NCBIfam" id="TIGR02937">
    <property type="entry name" value="sigma70-ECF"/>
    <property type="match status" value="1"/>
</dbReference>
<comment type="caution">
    <text evidence="8">The sequence shown here is derived from an EMBL/GenBank/DDBJ whole genome shotgun (WGS) entry which is preliminary data.</text>
</comment>
<keyword evidence="4 6" id="KW-0238">DNA-binding</keyword>
<evidence type="ECO:0000256" key="4">
    <source>
        <dbReference type="ARBA" id="ARBA00023125"/>
    </source>
</evidence>
<evidence type="ECO:0000313" key="9">
    <source>
        <dbReference type="Proteomes" id="UP000470082"/>
    </source>
</evidence>
<comment type="similarity">
    <text evidence="6">Belongs to the sigma-70 factor family. RpoD/SigA subfamily.</text>
</comment>
<evidence type="ECO:0000256" key="5">
    <source>
        <dbReference type="ARBA" id="ARBA00023163"/>
    </source>
</evidence>
<dbReference type="EMBL" id="VUMM01000010">
    <property type="protein sequence ID" value="MSS01652.1"/>
    <property type="molecule type" value="Genomic_DNA"/>
</dbReference>
<feature type="region of interest" description="Sigma-70 factor domain-4" evidence="6">
    <location>
        <begin position="348"/>
        <end position="401"/>
    </location>
</feature>
<keyword evidence="1 6" id="KW-0963">Cytoplasm</keyword>
<dbReference type="GO" id="GO:0016987">
    <property type="term" value="F:sigma factor activity"/>
    <property type="evidence" value="ECO:0007669"/>
    <property type="project" value="UniProtKB-UniRule"/>
</dbReference>
<keyword evidence="2 6" id="KW-0805">Transcription regulation</keyword>
<dbReference type="Pfam" id="PF04542">
    <property type="entry name" value="Sigma70_r2"/>
    <property type="match status" value="1"/>
</dbReference>
<evidence type="ECO:0000256" key="2">
    <source>
        <dbReference type="ARBA" id="ARBA00023015"/>
    </source>
</evidence>
<evidence type="ECO:0000313" key="8">
    <source>
        <dbReference type="EMBL" id="MSS01652.1"/>
    </source>
</evidence>
<evidence type="ECO:0000256" key="6">
    <source>
        <dbReference type="HAMAP-Rule" id="MF_00963"/>
    </source>
</evidence>
<dbReference type="Gene3D" id="1.10.10.10">
    <property type="entry name" value="Winged helix-like DNA-binding domain superfamily/Winged helix DNA-binding domain"/>
    <property type="match status" value="2"/>
</dbReference>
<dbReference type="InterPro" id="IPR007630">
    <property type="entry name" value="RNA_pol_sigma70_r4"/>
</dbReference>
<dbReference type="GO" id="GO:0003677">
    <property type="term" value="F:DNA binding"/>
    <property type="evidence" value="ECO:0007669"/>
    <property type="project" value="UniProtKB-UniRule"/>
</dbReference>
<dbReference type="RefSeq" id="WP_154460190.1">
    <property type="nucleotide sequence ID" value="NZ_VUMM01000010.1"/>
</dbReference>
<dbReference type="SUPFAM" id="SSF88659">
    <property type="entry name" value="Sigma3 and sigma4 domains of RNA polymerase sigma factors"/>
    <property type="match status" value="2"/>
</dbReference>
<dbReference type="InterPro" id="IPR000943">
    <property type="entry name" value="RNA_pol_sigma70"/>
</dbReference>
<dbReference type="PROSITE" id="PS00716">
    <property type="entry name" value="SIGMA70_2"/>
    <property type="match status" value="1"/>
</dbReference>
<dbReference type="InterPro" id="IPR007624">
    <property type="entry name" value="RNA_pol_sigma70_r3"/>
</dbReference>
<comment type="function">
    <text evidence="6">Sigma factors are initiation factors that promote the attachment of RNA polymerase to specific initiation sites and are then released. This sigma factor is the primary sigma factor during exponential growth.</text>
</comment>
<dbReference type="InterPro" id="IPR050239">
    <property type="entry name" value="Sigma-70_RNA_pol_init_factors"/>
</dbReference>
<accession>A0A7X2T3N5</accession>
<dbReference type="InterPro" id="IPR013324">
    <property type="entry name" value="RNA_pol_sigma_r3/r4-like"/>
</dbReference>
<feature type="region of interest" description="Sigma-70 factor domain-2" evidence="6">
    <location>
        <begin position="179"/>
        <end position="249"/>
    </location>
</feature>
<keyword evidence="9" id="KW-1185">Reference proteome</keyword>